<keyword evidence="3" id="KW-1185">Reference proteome</keyword>
<organism evidence="2 3">
    <name type="scientific">Dorcoceras hygrometricum</name>
    <dbReference type="NCBI Taxonomy" id="472368"/>
    <lineage>
        <taxon>Eukaryota</taxon>
        <taxon>Viridiplantae</taxon>
        <taxon>Streptophyta</taxon>
        <taxon>Embryophyta</taxon>
        <taxon>Tracheophyta</taxon>
        <taxon>Spermatophyta</taxon>
        <taxon>Magnoliopsida</taxon>
        <taxon>eudicotyledons</taxon>
        <taxon>Gunneridae</taxon>
        <taxon>Pentapetalae</taxon>
        <taxon>asterids</taxon>
        <taxon>lamiids</taxon>
        <taxon>Lamiales</taxon>
        <taxon>Gesneriaceae</taxon>
        <taxon>Didymocarpoideae</taxon>
        <taxon>Trichosporeae</taxon>
        <taxon>Loxocarpinae</taxon>
        <taxon>Dorcoceras</taxon>
    </lineage>
</organism>
<dbReference type="Proteomes" id="UP000250235">
    <property type="component" value="Unassembled WGS sequence"/>
</dbReference>
<evidence type="ECO:0000313" key="3">
    <source>
        <dbReference type="Proteomes" id="UP000250235"/>
    </source>
</evidence>
<dbReference type="EMBL" id="KV009434">
    <property type="protein sequence ID" value="KZV29203.1"/>
    <property type="molecule type" value="Genomic_DNA"/>
</dbReference>
<sequence>MRSAPAHHASGYELQNITHRVFQRRRSPFSHHPSLRPELHISRGGVNSAVEKIWLHQFASSRENEKRDKMPPRRSRLQETGEKSRTERIFLRENPNLTTTQIPQLRSLSLRCGCWRELRTVEEAVGYQLRTVPVAVGSCDFYVSGVGICLCYPAGRGANPAGGAPSGG</sequence>
<protein>
    <submittedName>
        <fullName evidence="2">Uncharacterized protein</fullName>
    </submittedName>
</protein>
<reference evidence="2 3" key="1">
    <citation type="journal article" date="2015" name="Proc. Natl. Acad. Sci. U.S.A.">
        <title>The resurrection genome of Boea hygrometrica: A blueprint for survival of dehydration.</title>
        <authorList>
            <person name="Xiao L."/>
            <person name="Yang G."/>
            <person name="Zhang L."/>
            <person name="Yang X."/>
            <person name="Zhao S."/>
            <person name="Ji Z."/>
            <person name="Zhou Q."/>
            <person name="Hu M."/>
            <person name="Wang Y."/>
            <person name="Chen M."/>
            <person name="Xu Y."/>
            <person name="Jin H."/>
            <person name="Xiao X."/>
            <person name="Hu G."/>
            <person name="Bao F."/>
            <person name="Hu Y."/>
            <person name="Wan P."/>
            <person name="Li L."/>
            <person name="Deng X."/>
            <person name="Kuang T."/>
            <person name="Xiang C."/>
            <person name="Zhu J.K."/>
            <person name="Oliver M.J."/>
            <person name="He Y."/>
        </authorList>
    </citation>
    <scope>NUCLEOTIDE SEQUENCE [LARGE SCALE GENOMIC DNA]</scope>
    <source>
        <strain evidence="3">cv. XS01</strain>
    </source>
</reference>
<feature type="region of interest" description="Disordered" evidence="1">
    <location>
        <begin position="61"/>
        <end position="87"/>
    </location>
</feature>
<gene>
    <name evidence="2" type="ORF">F511_36981</name>
</gene>
<feature type="compositionally biased region" description="Basic and acidic residues" evidence="1">
    <location>
        <begin position="62"/>
        <end position="87"/>
    </location>
</feature>
<dbReference type="AlphaFoldDB" id="A0A2Z7B5T7"/>
<evidence type="ECO:0000313" key="2">
    <source>
        <dbReference type="EMBL" id="KZV29203.1"/>
    </source>
</evidence>
<proteinExistence type="predicted"/>
<accession>A0A2Z7B5T7</accession>
<name>A0A2Z7B5T7_9LAMI</name>
<evidence type="ECO:0000256" key="1">
    <source>
        <dbReference type="SAM" id="MobiDB-lite"/>
    </source>
</evidence>